<dbReference type="InterPro" id="IPR050194">
    <property type="entry name" value="Glycosyltransferase_grp1"/>
</dbReference>
<name>A0ABU0XGI2_9MICO</name>
<evidence type="ECO:0000259" key="4">
    <source>
        <dbReference type="Pfam" id="PF00534"/>
    </source>
</evidence>
<dbReference type="InterPro" id="IPR028098">
    <property type="entry name" value="Glyco_trans_4-like_N"/>
</dbReference>
<dbReference type="Gene3D" id="3.40.50.2000">
    <property type="entry name" value="Glycogen Phosphorylase B"/>
    <property type="match status" value="2"/>
</dbReference>
<dbReference type="InterPro" id="IPR001296">
    <property type="entry name" value="Glyco_trans_1"/>
</dbReference>
<evidence type="ECO:0000256" key="2">
    <source>
        <dbReference type="ARBA" id="ARBA00022676"/>
    </source>
</evidence>
<dbReference type="Pfam" id="PF13579">
    <property type="entry name" value="Glyco_trans_4_4"/>
    <property type="match status" value="1"/>
</dbReference>
<keyword evidence="7" id="KW-1185">Reference proteome</keyword>
<evidence type="ECO:0000256" key="1">
    <source>
        <dbReference type="ARBA" id="ARBA00021292"/>
    </source>
</evidence>
<dbReference type="Pfam" id="PF00534">
    <property type="entry name" value="Glycos_transf_1"/>
    <property type="match status" value="1"/>
</dbReference>
<keyword evidence="2" id="KW-0328">Glycosyltransferase</keyword>
<organism evidence="6 7">
    <name type="scientific">Microbacterium capsulatum</name>
    <dbReference type="NCBI Taxonomy" id="3041921"/>
    <lineage>
        <taxon>Bacteria</taxon>
        <taxon>Bacillati</taxon>
        <taxon>Actinomycetota</taxon>
        <taxon>Actinomycetes</taxon>
        <taxon>Micrococcales</taxon>
        <taxon>Microbacteriaceae</taxon>
        <taxon>Microbacterium</taxon>
    </lineage>
</organism>
<dbReference type="PANTHER" id="PTHR45947">
    <property type="entry name" value="SULFOQUINOVOSYL TRANSFERASE SQD2"/>
    <property type="match status" value="1"/>
</dbReference>
<evidence type="ECO:0000259" key="5">
    <source>
        <dbReference type="Pfam" id="PF13579"/>
    </source>
</evidence>
<feature type="domain" description="Glycosyl transferase family 1" evidence="4">
    <location>
        <begin position="204"/>
        <end position="359"/>
    </location>
</feature>
<comment type="caution">
    <text evidence="6">The sequence shown here is derived from an EMBL/GenBank/DDBJ whole genome shotgun (WGS) entry which is preliminary data.</text>
</comment>
<evidence type="ECO:0000313" key="6">
    <source>
        <dbReference type="EMBL" id="MDQ4214241.1"/>
    </source>
</evidence>
<accession>A0ABU0XGI2</accession>
<evidence type="ECO:0000313" key="7">
    <source>
        <dbReference type="Proteomes" id="UP001230289"/>
    </source>
</evidence>
<dbReference type="RefSeq" id="WP_308489179.1">
    <property type="nucleotide sequence ID" value="NZ_JAVFCB010000005.1"/>
</dbReference>
<dbReference type="CDD" id="cd03794">
    <property type="entry name" value="GT4_WbuB-like"/>
    <property type="match status" value="1"/>
</dbReference>
<keyword evidence="3" id="KW-0808">Transferase</keyword>
<dbReference type="SUPFAM" id="SSF53756">
    <property type="entry name" value="UDP-Glycosyltransferase/glycogen phosphorylase"/>
    <property type="match status" value="1"/>
</dbReference>
<dbReference type="EMBL" id="JAVFCB010000005">
    <property type="protein sequence ID" value="MDQ4214241.1"/>
    <property type="molecule type" value="Genomic_DNA"/>
</dbReference>
<reference evidence="6 7" key="1">
    <citation type="submission" date="2023-08" db="EMBL/GenBank/DDBJ databases">
        <title>Microbacterium sp. nov., isolated from a waste landfill.</title>
        <authorList>
            <person name="Wen W."/>
        </authorList>
    </citation>
    <scope>NUCLEOTIDE SEQUENCE [LARGE SCALE GENOMIC DNA]</scope>
    <source>
        <strain evidence="6 7">ASV81</strain>
    </source>
</reference>
<protein>
    <recommendedName>
        <fullName evidence="1">D-inositol 3-phosphate glycosyltransferase</fullName>
    </recommendedName>
</protein>
<gene>
    <name evidence="6" type="ORF">RBR11_09975</name>
</gene>
<proteinExistence type="predicted"/>
<sequence length="390" mass="42222">MDIAESLAERGHVVKVLTGFPNYPSGVLQQGYRQRWRRRDQLGPVQVLRVPMFIDHSQSALKRVVNYTSFALSALTARRFAKGSDVVYVYATPMTAGVPAWIWRLLFGVPYVLHVQDLWPDSVLGSTMVGEGRGASLIGRALTPWLRSMYRQAAAVIGIAPTMVSTLVDRGSPAASTMLIYNWAGDASGSEAPRVRVRRGAAVRVVYAGNVGAMQDLGTAIRAVHAAKDTGVHLEIVGDGVAHEELQTLVSDLGVENVSFHGPVPRERMPEVYARSDVALVPLKDLPVFRGTIPSKLQAVLAAGLPVLTTVQGDVRAFVEAHGLGFTADPEDVEALESSLRAVAASSAEERCRMGANAARAYRDNFTRESGIDRIESVLVEAARGKSRRR</sequence>
<feature type="domain" description="Glycosyltransferase subfamily 4-like N-terminal" evidence="5">
    <location>
        <begin position="2"/>
        <end position="183"/>
    </location>
</feature>
<dbReference type="Proteomes" id="UP001230289">
    <property type="component" value="Unassembled WGS sequence"/>
</dbReference>
<dbReference type="PANTHER" id="PTHR45947:SF3">
    <property type="entry name" value="SULFOQUINOVOSYL TRANSFERASE SQD2"/>
    <property type="match status" value="1"/>
</dbReference>
<evidence type="ECO:0000256" key="3">
    <source>
        <dbReference type="ARBA" id="ARBA00022679"/>
    </source>
</evidence>